<dbReference type="RefSeq" id="WP_386842458.1">
    <property type="nucleotide sequence ID" value="NZ_JBHUMK010000009.1"/>
</dbReference>
<dbReference type="InterPro" id="IPR013216">
    <property type="entry name" value="Methyltransf_11"/>
</dbReference>
<proteinExistence type="predicted"/>
<dbReference type="Proteomes" id="UP001597475">
    <property type="component" value="Unassembled WGS sequence"/>
</dbReference>
<evidence type="ECO:0000313" key="3">
    <source>
        <dbReference type="Proteomes" id="UP001597475"/>
    </source>
</evidence>
<dbReference type="InterPro" id="IPR029063">
    <property type="entry name" value="SAM-dependent_MTases_sf"/>
</dbReference>
<dbReference type="SUPFAM" id="SSF53335">
    <property type="entry name" value="S-adenosyl-L-methionine-dependent methyltransferases"/>
    <property type="match status" value="1"/>
</dbReference>
<keyword evidence="2" id="KW-0808">Transferase</keyword>
<dbReference type="GO" id="GO:0008168">
    <property type="term" value="F:methyltransferase activity"/>
    <property type="evidence" value="ECO:0007669"/>
    <property type="project" value="UniProtKB-KW"/>
</dbReference>
<organism evidence="2 3">
    <name type="scientific">Deinococcus taklimakanensis</name>
    <dbReference type="NCBI Taxonomy" id="536443"/>
    <lineage>
        <taxon>Bacteria</taxon>
        <taxon>Thermotogati</taxon>
        <taxon>Deinococcota</taxon>
        <taxon>Deinococci</taxon>
        <taxon>Deinococcales</taxon>
        <taxon>Deinococcaceae</taxon>
        <taxon>Deinococcus</taxon>
    </lineage>
</organism>
<gene>
    <name evidence="2" type="ORF">ACFSR9_01730</name>
</gene>
<dbReference type="GO" id="GO:0032259">
    <property type="term" value="P:methylation"/>
    <property type="evidence" value="ECO:0007669"/>
    <property type="project" value="UniProtKB-KW"/>
</dbReference>
<sequence>MDEIRDYYARDREHDRLSHDLGAVEFVRTLDVLERVLPPAPAKVLDIGGGTGVYARELLKTGYSVHLLDAMPNHIERVQADPLLAALESVTLGDARTLPYADATTDAALLLGPLYHLTADADRAKVLAEAWRVLKPGGVLAAAIIPRAGAIAGDFKHGLDEEEYSRPIRERVYLTGEYLNPENRPGFFTTAYFHHPGELETELEAAGFSGVKLYALEGLANLLADPILELSDPVRRDGLLTALRLTENDPALLGVSAHVLGVGIKS</sequence>
<protein>
    <submittedName>
        <fullName evidence="2">Class I SAM-dependent methyltransferase</fullName>
    </submittedName>
</protein>
<dbReference type="Pfam" id="PF08241">
    <property type="entry name" value="Methyltransf_11"/>
    <property type="match status" value="1"/>
</dbReference>
<comment type="caution">
    <text evidence="2">The sequence shown here is derived from an EMBL/GenBank/DDBJ whole genome shotgun (WGS) entry which is preliminary data.</text>
</comment>
<dbReference type="Gene3D" id="3.40.50.150">
    <property type="entry name" value="Vaccinia Virus protein VP39"/>
    <property type="match status" value="1"/>
</dbReference>
<keyword evidence="2" id="KW-0489">Methyltransferase</keyword>
<feature type="domain" description="Methyltransferase type 11" evidence="1">
    <location>
        <begin position="45"/>
        <end position="141"/>
    </location>
</feature>
<dbReference type="EMBL" id="JBHUMK010000009">
    <property type="protein sequence ID" value="MFD2608161.1"/>
    <property type="molecule type" value="Genomic_DNA"/>
</dbReference>
<accession>A0ABW5NZS3</accession>
<reference evidence="3" key="1">
    <citation type="journal article" date="2019" name="Int. J. Syst. Evol. Microbiol.">
        <title>The Global Catalogue of Microorganisms (GCM) 10K type strain sequencing project: providing services to taxonomists for standard genome sequencing and annotation.</title>
        <authorList>
            <consortium name="The Broad Institute Genomics Platform"/>
            <consortium name="The Broad Institute Genome Sequencing Center for Infectious Disease"/>
            <person name="Wu L."/>
            <person name="Ma J."/>
        </authorList>
    </citation>
    <scope>NUCLEOTIDE SEQUENCE [LARGE SCALE GENOMIC DNA]</scope>
    <source>
        <strain evidence="3">KCTC 33842</strain>
    </source>
</reference>
<dbReference type="PANTHER" id="PTHR43591">
    <property type="entry name" value="METHYLTRANSFERASE"/>
    <property type="match status" value="1"/>
</dbReference>
<dbReference type="CDD" id="cd02440">
    <property type="entry name" value="AdoMet_MTases"/>
    <property type="match status" value="1"/>
</dbReference>
<evidence type="ECO:0000313" key="2">
    <source>
        <dbReference type="EMBL" id="MFD2608161.1"/>
    </source>
</evidence>
<dbReference type="PANTHER" id="PTHR43591:SF24">
    <property type="entry name" value="2-METHOXY-6-POLYPRENYL-1,4-BENZOQUINOL METHYLASE, MITOCHONDRIAL"/>
    <property type="match status" value="1"/>
</dbReference>
<keyword evidence="3" id="KW-1185">Reference proteome</keyword>
<name>A0ABW5NZS3_9DEIO</name>
<evidence type="ECO:0000259" key="1">
    <source>
        <dbReference type="Pfam" id="PF08241"/>
    </source>
</evidence>